<comment type="pathway">
    <text evidence="1">Cofactor biosynthesis; riboflavin biosynthesis.</text>
</comment>
<dbReference type="Gene3D" id="3.40.430.10">
    <property type="entry name" value="Dihydrofolate Reductase, subunit A"/>
    <property type="match status" value="1"/>
</dbReference>
<sequence length="316" mass="33055">MTGASSLSTAAPTAHPAVDAAEAWERLRGIRSVAAAERAGLIVTADGGGYGDGRTRWRDGTPEADDLARRYLPLCLAGPHVTFAQLGQSLDGFIASRTGDADYVTGEEDRAHLHRLRALADAVVVGAGTAVADDPRLTVRACPGDDPVRVVLDPHGRVPLGHRLFTDSAAPTLWVVSADGDTDRARTAAAARRDGVDVLTLRDRAAFAPASLVRELAGRGLGRVLVEGGGVTVSRFLHEGALHRLYLTVAPVLLGDGIPGLAFPGPDSMRDALRPPTRRVTLGEDTLFELDLGTPQAGHPVGRQYAGAGQARGEAQ</sequence>
<dbReference type="InterPro" id="IPR002734">
    <property type="entry name" value="RibDG_C"/>
</dbReference>
<evidence type="ECO:0000256" key="3">
    <source>
        <dbReference type="ARBA" id="ARBA00023002"/>
    </source>
</evidence>
<dbReference type="EMBL" id="CP034279">
    <property type="protein sequence ID" value="QGV77140.1"/>
    <property type="molecule type" value="Genomic_DNA"/>
</dbReference>
<keyword evidence="2" id="KW-0521">NADP</keyword>
<gene>
    <name evidence="6" type="ORF">EIZ62_01910</name>
</gene>
<dbReference type="AlphaFoldDB" id="A0A6I6F0B6"/>
<dbReference type="Pfam" id="PF01872">
    <property type="entry name" value="RibD_C"/>
    <property type="match status" value="1"/>
</dbReference>
<feature type="domain" description="Bacterial bifunctional deaminase-reductase C-terminal" evidence="5">
    <location>
        <begin position="84"/>
        <end position="258"/>
    </location>
</feature>
<dbReference type="OrthoDB" id="9800865at2"/>
<dbReference type="SUPFAM" id="SSF53597">
    <property type="entry name" value="Dihydrofolate reductase-like"/>
    <property type="match status" value="1"/>
</dbReference>
<evidence type="ECO:0000313" key="6">
    <source>
        <dbReference type="EMBL" id="QGV77140.1"/>
    </source>
</evidence>
<dbReference type="Proteomes" id="UP000422572">
    <property type="component" value="Chromosome"/>
</dbReference>
<dbReference type="PANTHER" id="PTHR38011">
    <property type="entry name" value="DIHYDROFOLATE REDUCTASE FAMILY PROTEIN (AFU_ORTHOLOGUE AFUA_8G06820)"/>
    <property type="match status" value="1"/>
</dbReference>
<dbReference type="KEGG" id="sfic:EIZ62_01910"/>
<name>A0A6I6F0B6_9ACTN</name>
<protein>
    <submittedName>
        <fullName evidence="6">RibD family protein</fullName>
    </submittedName>
</protein>
<dbReference type="GO" id="GO:0009231">
    <property type="term" value="P:riboflavin biosynthetic process"/>
    <property type="evidence" value="ECO:0007669"/>
    <property type="project" value="InterPro"/>
</dbReference>
<evidence type="ECO:0000256" key="2">
    <source>
        <dbReference type="ARBA" id="ARBA00022857"/>
    </source>
</evidence>
<dbReference type="GO" id="GO:0008703">
    <property type="term" value="F:5-amino-6-(5-phosphoribosylamino)uracil reductase activity"/>
    <property type="evidence" value="ECO:0007669"/>
    <property type="project" value="InterPro"/>
</dbReference>
<evidence type="ECO:0000259" key="5">
    <source>
        <dbReference type="Pfam" id="PF01872"/>
    </source>
</evidence>
<dbReference type="PANTHER" id="PTHR38011:SF7">
    <property type="entry name" value="2,5-DIAMINO-6-RIBOSYLAMINO-4(3H)-PYRIMIDINONE 5'-PHOSPHATE REDUCTASE"/>
    <property type="match status" value="1"/>
</dbReference>
<dbReference type="InterPro" id="IPR024072">
    <property type="entry name" value="DHFR-like_dom_sf"/>
</dbReference>
<dbReference type="InterPro" id="IPR050765">
    <property type="entry name" value="Riboflavin_Biosynth_HTPR"/>
</dbReference>
<evidence type="ECO:0000256" key="4">
    <source>
        <dbReference type="SAM" id="MobiDB-lite"/>
    </source>
</evidence>
<accession>A0A6I6F0B6</accession>
<keyword evidence="7" id="KW-1185">Reference proteome</keyword>
<evidence type="ECO:0000256" key="1">
    <source>
        <dbReference type="ARBA" id="ARBA00005104"/>
    </source>
</evidence>
<evidence type="ECO:0000313" key="7">
    <source>
        <dbReference type="Proteomes" id="UP000422572"/>
    </source>
</evidence>
<feature type="compositionally biased region" description="Low complexity" evidence="4">
    <location>
        <begin position="302"/>
        <end position="316"/>
    </location>
</feature>
<reference evidence="6 7" key="1">
    <citation type="submission" date="2018-12" db="EMBL/GenBank/DDBJ databases">
        <title>Complete genome sequence of Streptomyces ficellus NRRL8067, the producer of ficellomycin, feldamycin and nojirimycin.</title>
        <authorList>
            <person name="Zhang H."/>
            <person name="Yue R."/>
            <person name="Liu Y."/>
            <person name="Li M."/>
            <person name="Mu H."/>
            <person name="Zhang J."/>
        </authorList>
    </citation>
    <scope>NUCLEOTIDE SEQUENCE [LARGE SCALE GENOMIC DNA]</scope>
    <source>
        <strain evidence="6 7">NRRL 8067</strain>
    </source>
</reference>
<organism evidence="6 7">
    <name type="scientific">Streptomyces ficellus</name>
    <dbReference type="NCBI Taxonomy" id="1977088"/>
    <lineage>
        <taxon>Bacteria</taxon>
        <taxon>Bacillati</taxon>
        <taxon>Actinomycetota</taxon>
        <taxon>Actinomycetes</taxon>
        <taxon>Kitasatosporales</taxon>
        <taxon>Streptomycetaceae</taxon>
        <taxon>Streptomyces</taxon>
    </lineage>
</organism>
<dbReference type="RefSeq" id="WP_156690961.1">
    <property type="nucleotide sequence ID" value="NZ_CP034279.1"/>
</dbReference>
<feature type="region of interest" description="Disordered" evidence="4">
    <location>
        <begin position="293"/>
        <end position="316"/>
    </location>
</feature>
<keyword evidence="3" id="KW-0560">Oxidoreductase</keyword>
<proteinExistence type="predicted"/>